<feature type="domain" description="FAS1" evidence="9">
    <location>
        <begin position="534"/>
        <end position="671"/>
    </location>
</feature>
<dbReference type="STRING" id="94128.A0A2A3ERE1"/>
<evidence type="ECO:0000256" key="6">
    <source>
        <dbReference type="ARBA" id="ARBA00022990"/>
    </source>
</evidence>
<reference evidence="11 12" key="1">
    <citation type="submission" date="2014-07" db="EMBL/GenBank/DDBJ databases">
        <title>Genomic and transcriptomic analysis on Apis cerana provide comprehensive insights into honey bee biology.</title>
        <authorList>
            <person name="Diao Q."/>
            <person name="Sun L."/>
            <person name="Zheng H."/>
            <person name="Zheng H."/>
            <person name="Xu S."/>
            <person name="Wang S."/>
            <person name="Zeng Z."/>
            <person name="Hu F."/>
            <person name="Su S."/>
            <person name="Wu J."/>
        </authorList>
    </citation>
    <scope>NUCLEOTIDE SEQUENCE [LARGE SCALE GENOMIC DNA]</scope>
    <source>
        <tissue evidence="11">Pupae without intestine</tissue>
    </source>
</reference>
<dbReference type="InterPro" id="IPR036378">
    <property type="entry name" value="FAS1_dom_sf"/>
</dbReference>
<dbReference type="Gene3D" id="2.30.30.100">
    <property type="match status" value="1"/>
</dbReference>
<dbReference type="Pfam" id="PF02469">
    <property type="entry name" value="Fasciclin"/>
    <property type="match status" value="4"/>
</dbReference>
<comment type="similarity">
    <text evidence="1">Belongs to the 5'(3')-deoxyribonucleotidase family.</text>
</comment>
<dbReference type="InterPro" id="IPR010920">
    <property type="entry name" value="LSM_dom_sf"/>
</dbReference>
<dbReference type="FunFam" id="2.30.180.10:FF:000032">
    <property type="entry name" value="Fasciclin domain-containing protein, putative"/>
    <property type="match status" value="1"/>
</dbReference>
<feature type="domain" description="FAS1" evidence="9">
    <location>
        <begin position="399"/>
        <end position="530"/>
    </location>
</feature>
<accession>A0A2A3ERE1</accession>
<dbReference type="SUPFAM" id="SSF82153">
    <property type="entry name" value="FAS1 domain"/>
    <property type="match status" value="4"/>
</dbReference>
<dbReference type="FunFam" id="3.40.50.1000:FF:000086">
    <property type="entry name" value="LD24878p"/>
    <property type="match status" value="1"/>
</dbReference>
<dbReference type="GO" id="GO:0046872">
    <property type="term" value="F:metal ion binding"/>
    <property type="evidence" value="ECO:0007669"/>
    <property type="project" value="UniProtKB-KW"/>
</dbReference>
<name>A0A2A3ERE1_APICC</name>
<dbReference type="InterPro" id="IPR023214">
    <property type="entry name" value="HAD_sf"/>
</dbReference>
<evidence type="ECO:0000256" key="5">
    <source>
        <dbReference type="ARBA" id="ARBA00022842"/>
    </source>
</evidence>
<evidence type="ECO:0000256" key="1">
    <source>
        <dbReference type="ARBA" id="ARBA00009589"/>
    </source>
</evidence>
<keyword evidence="5" id="KW-0460">Magnesium</keyword>
<keyword evidence="3" id="KW-0732">Signal</keyword>
<dbReference type="PANTHER" id="PTHR10900:SF114">
    <property type="entry name" value="FAS1 DOMAIN-CONTAINING PROTEIN"/>
    <property type="match status" value="1"/>
</dbReference>
<dbReference type="GO" id="GO:0030198">
    <property type="term" value="P:extracellular matrix organization"/>
    <property type="evidence" value="ECO:0007669"/>
    <property type="project" value="TreeGrafter"/>
</dbReference>
<feature type="domain" description="FAS1" evidence="9">
    <location>
        <begin position="264"/>
        <end position="395"/>
    </location>
</feature>
<dbReference type="InterPro" id="IPR011489">
    <property type="entry name" value="EMI_domain"/>
</dbReference>
<dbReference type="Gene3D" id="3.40.50.1000">
    <property type="entry name" value="HAD superfamily/HAD-like"/>
    <property type="match status" value="1"/>
</dbReference>
<evidence type="ECO:0000256" key="2">
    <source>
        <dbReference type="ARBA" id="ARBA00022723"/>
    </source>
</evidence>
<evidence type="ECO:0000313" key="12">
    <source>
        <dbReference type="Proteomes" id="UP000242457"/>
    </source>
</evidence>
<dbReference type="GO" id="GO:0031012">
    <property type="term" value="C:extracellular matrix"/>
    <property type="evidence" value="ECO:0007669"/>
    <property type="project" value="TreeGrafter"/>
</dbReference>
<dbReference type="SUPFAM" id="SSF50182">
    <property type="entry name" value="Sm-like ribonucleoproteins"/>
    <property type="match status" value="1"/>
</dbReference>
<evidence type="ECO:0000313" key="11">
    <source>
        <dbReference type="EMBL" id="PBC34363.1"/>
    </source>
</evidence>
<dbReference type="InterPro" id="IPR036412">
    <property type="entry name" value="HAD-like_sf"/>
</dbReference>
<dbReference type="Pfam" id="PF05761">
    <property type="entry name" value="5_nucleotid"/>
    <property type="match status" value="1"/>
</dbReference>
<evidence type="ECO:0000256" key="3">
    <source>
        <dbReference type="ARBA" id="ARBA00022729"/>
    </source>
</evidence>
<dbReference type="InterPro" id="IPR000782">
    <property type="entry name" value="FAS1_domain"/>
</dbReference>
<evidence type="ECO:0000259" key="9">
    <source>
        <dbReference type="PROSITE" id="PS50213"/>
    </source>
</evidence>
<dbReference type="GO" id="GO:0050839">
    <property type="term" value="F:cell adhesion molecule binding"/>
    <property type="evidence" value="ECO:0007669"/>
    <property type="project" value="TreeGrafter"/>
</dbReference>
<dbReference type="SMART" id="SM00651">
    <property type="entry name" value="Sm"/>
    <property type="match status" value="1"/>
</dbReference>
<keyword evidence="2" id="KW-0479">Metal-binding</keyword>
<dbReference type="InterPro" id="IPR008380">
    <property type="entry name" value="HAD-SF_hydro_IG_5-nucl"/>
</dbReference>
<dbReference type="PROSITE" id="PS51041">
    <property type="entry name" value="EMI"/>
    <property type="match status" value="1"/>
</dbReference>
<dbReference type="GO" id="GO:0005615">
    <property type="term" value="C:extracellular space"/>
    <property type="evidence" value="ECO:0007669"/>
    <property type="project" value="TreeGrafter"/>
</dbReference>
<dbReference type="CDD" id="cd01733">
    <property type="entry name" value="LSm10"/>
    <property type="match status" value="1"/>
</dbReference>
<feature type="domain" description="FAS1" evidence="9">
    <location>
        <begin position="121"/>
        <end position="257"/>
    </location>
</feature>
<dbReference type="InterPro" id="IPR001163">
    <property type="entry name" value="Sm_dom_euk/arc"/>
</dbReference>
<dbReference type="SUPFAM" id="SSF56784">
    <property type="entry name" value="HAD-like"/>
    <property type="match status" value="1"/>
</dbReference>
<dbReference type="Gene3D" id="2.30.180.10">
    <property type="entry name" value="FAS1 domain"/>
    <property type="match status" value="4"/>
</dbReference>
<dbReference type="Proteomes" id="UP000242457">
    <property type="component" value="Unassembled WGS sequence"/>
</dbReference>
<dbReference type="NCBIfam" id="TIGR02244">
    <property type="entry name" value="HAD-IG-Ncltidse"/>
    <property type="match status" value="1"/>
</dbReference>
<dbReference type="GO" id="GO:0007155">
    <property type="term" value="P:cell adhesion"/>
    <property type="evidence" value="ECO:0007669"/>
    <property type="project" value="TreeGrafter"/>
</dbReference>
<dbReference type="OrthoDB" id="286301at2759"/>
<dbReference type="PANTHER" id="PTHR10900">
    <property type="entry name" value="PERIOSTIN-RELATED"/>
    <property type="match status" value="1"/>
</dbReference>
<evidence type="ECO:0000256" key="4">
    <source>
        <dbReference type="ARBA" id="ARBA00022801"/>
    </source>
</evidence>
<protein>
    <recommendedName>
        <fullName evidence="8">5'-nucleotidase domain-containing protein 1</fullName>
    </recommendedName>
</protein>
<evidence type="ECO:0000256" key="8">
    <source>
        <dbReference type="ARBA" id="ARBA00069357"/>
    </source>
</evidence>
<keyword evidence="4" id="KW-0378">Hydrolase</keyword>
<keyword evidence="7" id="KW-1015">Disulfide bond</keyword>
<feature type="domain" description="EMI" evidence="10">
    <location>
        <begin position="66"/>
        <end position="120"/>
    </location>
</feature>
<dbReference type="InterPro" id="IPR050904">
    <property type="entry name" value="Adhesion/Biosynth-related"/>
</dbReference>
<dbReference type="EMBL" id="KZ288192">
    <property type="protein sequence ID" value="PBC34363.1"/>
    <property type="molecule type" value="Genomic_DNA"/>
</dbReference>
<gene>
    <name evidence="11" type="ORF">APICC_06565</name>
</gene>
<dbReference type="SMART" id="SM00554">
    <property type="entry name" value="FAS1"/>
    <property type="match status" value="4"/>
</dbReference>
<evidence type="ECO:0000256" key="7">
    <source>
        <dbReference type="ARBA" id="ARBA00023157"/>
    </source>
</evidence>
<keyword evidence="12" id="KW-1185">Reference proteome</keyword>
<keyword evidence="6" id="KW-0007">Acetylation</keyword>
<dbReference type="Pfam" id="PF01423">
    <property type="entry name" value="LSM"/>
    <property type="match status" value="1"/>
</dbReference>
<proteinExistence type="inferred from homology"/>
<evidence type="ECO:0000259" key="10">
    <source>
        <dbReference type="PROSITE" id="PS51041"/>
    </source>
</evidence>
<sequence>MAMSDYMQTNIEFTVDRTDVQYYLIRSENMFNEIITKIFISSMVFNIIYAYQRNPWWNTENSQRQGPNVCAVEVNEDINYAYYTENKQWYPRKICGKPTFIKYECCTGYYKVAGHPGCTGVKPLINLIETTRRVGSMKFAKLIESSNFAKELMNGPPLTLFVPSDDALEHYLNVKGIHQESLRDGNRYINLIANHIIDRRVLSNQWQANLLIPSRLQGNVLRINKFPSGMETVNCHRIIRKDQIASNGVVHVIDGVLDLALSENSDIIELVSRDGRFEIFMKALESTDLGKRIRYSNIPCTIFAPTDEAFHHIPRKQLTDILENPIALNALIAQHIVTHPVCMPNIISEYHASTMEQQELKLNCGPHGPIVNNANIKNEMYHGKNGLLYVLDRVLLPDRAKTILDVIKEERLLTFLEIIKTAELEESLRHLKHFTIFAPSETAMHSLSNQKLIELQRNQKSARNFILNHIVTGIYFTNEISSNQIVRTLEMGVPLRFQVYRYNFGIENALIIKANRECNNGVLHVISHILHPAEESLDYILKKEGNFSIWLDAMERIKSIQPQIYDQFKRANSTCTYFVPSDEAFKQLGSVKLQKLLDDRNYLTKTLQNHIVDNMLLAESFMPDLQYTVRTKGNPINIIRKNNKILVNDATLVKSDILNKAGIAHEINSVLLPDQCPRGYKRIYDGIEERYFYFNSLAILIKAVENVRTIIDLRNEASVYGIVEHADAYMNIVMKDCTFIDPRGDSYNYDMFFVQARNIRFVHIPPKNYHLYYKSLVTSFLQVQNILWYKTSDKLKLFKYLHLKQYNTTASITPSTQVSMSAFKFLDYDCIGFDFDHTLLRYNITNMVHLIYETLANYLISEKGYDSKYLLKPLQDKDLDFMQKGLFLDFEKGNILRINADGIIQRACHGTNLLSIEKIKEIYPGQRWEITDAFCNDMLSTWSGPPSMKMRSLLDYFDISSSLIFARLIDTLDEEQEEPLNAYNVWPDMLDGLIEIYKKENFKLDKGHFYPSLKENPHKYMYKCTAKTINWLQELKRHRITFLITTSYIDIVDFSATYALGKDWKSLFDIIICYSRKPRFFTEKHPFFEIINYEEGNIIKSKDLKQGGIYSQGNWKELVEFFKRISGKQNPQCIYVGDNLLQDIYVPNSCVQCDTVAVIEEQMSEGMIHQKLSHPDEKILNSIFWGSYFCLKDAKINMDSLWGHVIKKYSKICIPEVDLIAQQPLEESWLCFSKDGKKYDGYYPAVPLTIKEQLQYLLRNKKDLTHTKRTFKTKRAEQRQREGLAAMEKILEDRKKAKQIKQK</sequence>
<organism evidence="11 12">
    <name type="scientific">Apis cerana cerana</name>
    <name type="common">Oriental honeybee</name>
    <dbReference type="NCBI Taxonomy" id="94128"/>
    <lineage>
        <taxon>Eukaryota</taxon>
        <taxon>Metazoa</taxon>
        <taxon>Ecdysozoa</taxon>
        <taxon>Arthropoda</taxon>
        <taxon>Hexapoda</taxon>
        <taxon>Insecta</taxon>
        <taxon>Pterygota</taxon>
        <taxon>Neoptera</taxon>
        <taxon>Endopterygota</taxon>
        <taxon>Hymenoptera</taxon>
        <taxon>Apocrita</taxon>
        <taxon>Aculeata</taxon>
        <taxon>Apoidea</taxon>
        <taxon>Anthophila</taxon>
        <taxon>Apidae</taxon>
        <taxon>Apis</taxon>
    </lineage>
</organism>
<dbReference type="GO" id="GO:0016787">
    <property type="term" value="F:hydrolase activity"/>
    <property type="evidence" value="ECO:0007669"/>
    <property type="project" value="UniProtKB-KW"/>
</dbReference>
<dbReference type="PROSITE" id="PS50213">
    <property type="entry name" value="FAS1"/>
    <property type="match status" value="4"/>
</dbReference>